<name>C4J1J5_MAIZE</name>
<evidence type="ECO:0000313" key="2">
    <source>
        <dbReference type="EMBL" id="ACR35045.1"/>
    </source>
</evidence>
<dbReference type="Gene3D" id="6.10.250.1620">
    <property type="match status" value="1"/>
</dbReference>
<accession>C4J1J5</accession>
<dbReference type="EMBL" id="BT084692">
    <property type="protein sequence ID" value="ACR35045.1"/>
    <property type="molecule type" value="mRNA"/>
</dbReference>
<organism evidence="2">
    <name type="scientific">Zea mays</name>
    <name type="common">Maize</name>
    <dbReference type="NCBI Taxonomy" id="4577"/>
    <lineage>
        <taxon>Eukaryota</taxon>
        <taxon>Viridiplantae</taxon>
        <taxon>Streptophyta</taxon>
        <taxon>Embryophyta</taxon>
        <taxon>Tracheophyta</taxon>
        <taxon>Spermatophyta</taxon>
        <taxon>Magnoliopsida</taxon>
        <taxon>Liliopsida</taxon>
        <taxon>Poales</taxon>
        <taxon>Poaceae</taxon>
        <taxon>PACMAD clade</taxon>
        <taxon>Panicoideae</taxon>
        <taxon>Andropogonodae</taxon>
        <taxon>Andropogoneae</taxon>
        <taxon>Tripsacinae</taxon>
        <taxon>Zea</taxon>
    </lineage>
</organism>
<feature type="region of interest" description="Disordered" evidence="1">
    <location>
        <begin position="131"/>
        <end position="234"/>
    </location>
</feature>
<proteinExistence type="evidence at transcript level"/>
<protein>
    <submittedName>
        <fullName evidence="2">Uncharacterized protein</fullName>
    </submittedName>
</protein>
<sequence>MNDADVGKQVQQMVRFILQEADEKASEISVAAEEVGTDSRLHQIPTYILRSVRMHACRSSASRSCSWWSRKNGRCGRSTSARRSRWTSAGRCEQTIHPFVRFQHLIILHLPMQIPHAHACMQRVLDGAERGAHQAAAGAGRRGDRDEGERRRRAAPRHQGRQRLQEGPQGPHRAEPASPEGAGAGAAVPRGGPEPGGGGAGGGQEGVRREGQGQPPQDHHRRQGLPAAAEDQPRRARAVLVLTYLLTSHHETLVSDERAMN</sequence>
<feature type="compositionally biased region" description="Gly residues" evidence="1">
    <location>
        <begin position="193"/>
        <end position="205"/>
    </location>
</feature>
<evidence type="ECO:0000256" key="1">
    <source>
        <dbReference type="SAM" id="MobiDB-lite"/>
    </source>
</evidence>
<reference evidence="2" key="1">
    <citation type="journal article" date="2009" name="PLoS Genet.">
        <title>Sequencing, mapping, and analysis of 27,455 maize full-length cDNAs.</title>
        <authorList>
            <person name="Soderlund C."/>
            <person name="Descour A."/>
            <person name="Kudrna D."/>
            <person name="Bomhoff M."/>
            <person name="Boyd L."/>
            <person name="Currie J."/>
            <person name="Angelova A."/>
            <person name="Collura K."/>
            <person name="Wissotski M."/>
            <person name="Ashley E."/>
            <person name="Morrow D."/>
            <person name="Fernandes J."/>
            <person name="Walbot V."/>
            <person name="Yu Y."/>
        </authorList>
    </citation>
    <scope>NUCLEOTIDE SEQUENCE</scope>
    <source>
        <strain evidence="2">B73</strain>
    </source>
</reference>
<feature type="compositionally biased region" description="Low complexity" evidence="1">
    <location>
        <begin position="176"/>
        <end position="191"/>
    </location>
</feature>
<feature type="compositionally biased region" description="Basic and acidic residues" evidence="1">
    <location>
        <begin position="141"/>
        <end position="150"/>
    </location>
</feature>
<feature type="compositionally biased region" description="Basic residues" evidence="1">
    <location>
        <begin position="151"/>
        <end position="161"/>
    </location>
</feature>
<dbReference type="AlphaFoldDB" id="C4J1J5"/>